<keyword evidence="1" id="KW-1133">Transmembrane helix</keyword>
<evidence type="ECO:0000259" key="2">
    <source>
        <dbReference type="Pfam" id="PF04773"/>
    </source>
</evidence>
<dbReference type="PANTHER" id="PTHR30273">
    <property type="entry name" value="PERIPLASMIC SIGNAL SENSOR AND SIGMA FACTOR ACTIVATOR FECR-RELATED"/>
    <property type="match status" value="1"/>
</dbReference>
<protein>
    <submittedName>
        <fullName evidence="4">FecR protein</fullName>
    </submittedName>
</protein>
<keyword evidence="5" id="KW-1185">Reference proteome</keyword>
<sequence>MEKDRLKYLLENYVDGGLSGPELTELEAWYHQLNYGEQKLDQYIMEAGGQEVIINRMEESFKQRIRKPVNIKSISVRKMIAVAAAILLMLSAGLYFYQSRSANPANRILVDMEAAVIKPGGNKAVLTLANGKQINLETASDGQLAETGGVEIEKSADGQVFYKAISGTNHNGESNTISTPNGGQYQIILADGTRVWLNAASSLKYPTVFSGNERKVELIGEAYFEVKSNQESPFLVVSNKQTVKVLGTHFNIKAYPDESFVKTTLLEGRIMVSAERFPDAKILSPGQQAVFDGHQIDINKGDLKEAMAWKNGYFMFKDEDIYSIMNQVSRWYNVEVVYMGRFENKRFGGYVSRSKKITDLLDIMESTKGIHFKIEGRRVTVMR</sequence>
<dbReference type="PIRSF" id="PIRSF018266">
    <property type="entry name" value="FecR"/>
    <property type="match status" value="1"/>
</dbReference>
<proteinExistence type="predicted"/>
<dbReference type="Gene3D" id="2.60.120.1440">
    <property type="match status" value="1"/>
</dbReference>
<dbReference type="Pfam" id="PF16344">
    <property type="entry name" value="FecR_C"/>
    <property type="match status" value="1"/>
</dbReference>
<dbReference type="RefSeq" id="WP_012781121.1">
    <property type="nucleotide sequence ID" value="NC_013061.1"/>
</dbReference>
<name>C6Y2W4_PEDHD</name>
<dbReference type="Gene3D" id="3.55.50.30">
    <property type="match status" value="1"/>
</dbReference>
<accession>C6Y2W4</accession>
<keyword evidence="1" id="KW-0472">Membrane</keyword>
<gene>
    <name evidence="4" type="ordered locus">Phep_0955</name>
</gene>
<dbReference type="HOGENOM" id="CLU_050192_1_0_10"/>
<dbReference type="EMBL" id="CP001681">
    <property type="protein sequence ID" value="ACU03177.1"/>
    <property type="molecule type" value="Genomic_DNA"/>
</dbReference>
<dbReference type="AlphaFoldDB" id="C6Y2W4"/>
<feature type="domain" description="FecR protein" evidence="2">
    <location>
        <begin position="176"/>
        <end position="270"/>
    </location>
</feature>
<dbReference type="eggNOG" id="COG3712">
    <property type="taxonomic scope" value="Bacteria"/>
</dbReference>
<dbReference type="Proteomes" id="UP000000852">
    <property type="component" value="Chromosome"/>
</dbReference>
<dbReference type="Pfam" id="PF04773">
    <property type="entry name" value="FecR"/>
    <property type="match status" value="1"/>
</dbReference>
<dbReference type="OrthoDB" id="1099963at2"/>
<evidence type="ECO:0000259" key="3">
    <source>
        <dbReference type="Pfam" id="PF16344"/>
    </source>
</evidence>
<dbReference type="PANTHER" id="PTHR30273:SF2">
    <property type="entry name" value="PROTEIN FECR"/>
    <property type="match status" value="1"/>
</dbReference>
<feature type="domain" description="Protein FecR C-terminal" evidence="3">
    <location>
        <begin position="313"/>
        <end position="381"/>
    </location>
</feature>
<organism evidence="4 5">
    <name type="scientific">Pedobacter heparinus (strain ATCC 13125 / DSM 2366 / CIP 104194 / JCM 7457 / NBRC 12017 / NCIMB 9290 / NRRL B-14731 / HIM 762-3)</name>
    <dbReference type="NCBI Taxonomy" id="485917"/>
    <lineage>
        <taxon>Bacteria</taxon>
        <taxon>Pseudomonadati</taxon>
        <taxon>Bacteroidota</taxon>
        <taxon>Sphingobacteriia</taxon>
        <taxon>Sphingobacteriales</taxon>
        <taxon>Sphingobacteriaceae</taxon>
        <taxon>Pedobacter</taxon>
    </lineage>
</organism>
<feature type="transmembrane region" description="Helical" evidence="1">
    <location>
        <begin position="79"/>
        <end position="97"/>
    </location>
</feature>
<dbReference type="InterPro" id="IPR032508">
    <property type="entry name" value="FecR_C"/>
</dbReference>
<dbReference type="KEGG" id="phe:Phep_0955"/>
<evidence type="ECO:0000313" key="4">
    <source>
        <dbReference type="EMBL" id="ACU03177.1"/>
    </source>
</evidence>
<dbReference type="STRING" id="485917.Phep_0955"/>
<keyword evidence="1" id="KW-0812">Transmembrane</keyword>
<dbReference type="FunFam" id="2.60.120.1440:FF:000001">
    <property type="entry name" value="Putative anti-sigma factor"/>
    <property type="match status" value="1"/>
</dbReference>
<dbReference type="InterPro" id="IPR012373">
    <property type="entry name" value="Ferrdict_sens_TM"/>
</dbReference>
<reference evidence="4 5" key="1">
    <citation type="journal article" date="2009" name="Stand. Genomic Sci.">
        <title>Complete genome sequence of Pedobacter heparinus type strain (HIM 762-3).</title>
        <authorList>
            <person name="Han C."/>
            <person name="Spring S."/>
            <person name="Lapidus A."/>
            <person name="Del Rio T.G."/>
            <person name="Tice H."/>
            <person name="Copeland A."/>
            <person name="Cheng J.F."/>
            <person name="Lucas S."/>
            <person name="Chen F."/>
            <person name="Nolan M."/>
            <person name="Bruce D."/>
            <person name="Goodwin L."/>
            <person name="Pitluck S."/>
            <person name="Ivanova N."/>
            <person name="Mavromatis K."/>
            <person name="Mikhailova N."/>
            <person name="Pati A."/>
            <person name="Chen A."/>
            <person name="Palaniappan K."/>
            <person name="Land M."/>
            <person name="Hauser L."/>
            <person name="Chang Y.J."/>
            <person name="Jeffries C.C."/>
            <person name="Saunders E."/>
            <person name="Chertkov O."/>
            <person name="Brettin T."/>
            <person name="Goker M."/>
            <person name="Rohde M."/>
            <person name="Bristow J."/>
            <person name="Eisen J.A."/>
            <person name="Markowitz V."/>
            <person name="Hugenholtz P."/>
            <person name="Kyrpides N.C."/>
            <person name="Klenk H.P."/>
            <person name="Detter J.C."/>
        </authorList>
    </citation>
    <scope>NUCLEOTIDE SEQUENCE [LARGE SCALE GENOMIC DNA]</scope>
    <source>
        <strain evidence="5">ATCC 13125 / DSM 2366 / CIP 104194 / JCM 7457 / NBRC 12017 / NCIMB 9290 / NRRL B-14731 / HIM 762-3</strain>
    </source>
</reference>
<evidence type="ECO:0000256" key="1">
    <source>
        <dbReference type="SAM" id="Phobius"/>
    </source>
</evidence>
<dbReference type="GO" id="GO:0016989">
    <property type="term" value="F:sigma factor antagonist activity"/>
    <property type="evidence" value="ECO:0007669"/>
    <property type="project" value="TreeGrafter"/>
</dbReference>
<evidence type="ECO:0000313" key="5">
    <source>
        <dbReference type="Proteomes" id="UP000000852"/>
    </source>
</evidence>
<dbReference type="InterPro" id="IPR006860">
    <property type="entry name" value="FecR"/>
</dbReference>